<evidence type="ECO:0000259" key="3">
    <source>
        <dbReference type="Pfam" id="PF13191"/>
    </source>
</evidence>
<feature type="compositionally biased region" description="Basic and acidic residues" evidence="1">
    <location>
        <begin position="669"/>
        <end position="679"/>
    </location>
</feature>
<dbReference type="Gene3D" id="3.40.50.300">
    <property type="entry name" value="P-loop containing nucleotide triphosphate hydrolases"/>
    <property type="match status" value="1"/>
</dbReference>
<feature type="transmembrane region" description="Helical" evidence="2">
    <location>
        <begin position="151"/>
        <end position="172"/>
    </location>
</feature>
<evidence type="ECO:0000313" key="5">
    <source>
        <dbReference type="EMBL" id="KXT11566.1"/>
    </source>
</evidence>
<name>A0A139IA45_9PEZI</name>
<evidence type="ECO:0008006" key="7">
    <source>
        <dbReference type="Google" id="ProtNLM"/>
    </source>
</evidence>
<keyword evidence="6" id="KW-1185">Reference proteome</keyword>
<dbReference type="Proteomes" id="UP000073492">
    <property type="component" value="Unassembled WGS sequence"/>
</dbReference>
<keyword evidence="2" id="KW-0812">Transmembrane</keyword>
<gene>
    <name evidence="5" type="ORF">AC579_10338</name>
</gene>
<dbReference type="InterPro" id="IPR041664">
    <property type="entry name" value="AAA_16"/>
</dbReference>
<evidence type="ECO:0000259" key="4">
    <source>
        <dbReference type="Pfam" id="PF24913"/>
    </source>
</evidence>
<feature type="region of interest" description="Disordered" evidence="1">
    <location>
        <begin position="616"/>
        <end position="679"/>
    </location>
</feature>
<organism evidence="5 6">
    <name type="scientific">Pseudocercospora musae</name>
    <dbReference type="NCBI Taxonomy" id="113226"/>
    <lineage>
        <taxon>Eukaryota</taxon>
        <taxon>Fungi</taxon>
        <taxon>Dikarya</taxon>
        <taxon>Ascomycota</taxon>
        <taxon>Pezizomycotina</taxon>
        <taxon>Dothideomycetes</taxon>
        <taxon>Dothideomycetidae</taxon>
        <taxon>Mycosphaerellales</taxon>
        <taxon>Mycosphaerellaceae</taxon>
        <taxon>Pseudocercospora</taxon>
    </lineage>
</organism>
<dbReference type="InterPro" id="IPR027417">
    <property type="entry name" value="P-loop_NTPase"/>
</dbReference>
<keyword evidence="2" id="KW-1133">Transmembrane helix</keyword>
<accession>A0A139IA45</accession>
<evidence type="ECO:0000313" key="6">
    <source>
        <dbReference type="Proteomes" id="UP000073492"/>
    </source>
</evidence>
<feature type="compositionally biased region" description="Polar residues" evidence="1">
    <location>
        <begin position="654"/>
        <end position="664"/>
    </location>
</feature>
<feature type="domain" description="AAA protein C-terminal winged helix" evidence="4">
    <location>
        <begin position="468"/>
        <end position="587"/>
    </location>
</feature>
<dbReference type="PANTHER" id="PTHR36168">
    <property type="entry name" value="CHROMOSOME 1, WHOLE GENOME SHOTGUN SEQUENCE"/>
    <property type="match status" value="1"/>
</dbReference>
<dbReference type="Pfam" id="PF13191">
    <property type="entry name" value="AAA_16"/>
    <property type="match status" value="1"/>
</dbReference>
<dbReference type="SUPFAM" id="SSF52540">
    <property type="entry name" value="P-loop containing nucleoside triphosphate hydrolases"/>
    <property type="match status" value="1"/>
</dbReference>
<dbReference type="EMBL" id="LFZO01000194">
    <property type="protein sequence ID" value="KXT11566.1"/>
    <property type="molecule type" value="Genomic_DNA"/>
</dbReference>
<sequence>MTRLAVAYCAEEGLVSETAHIVAATECILDKHLCSSCRDNVFSLSTTSEHQQQSQCCDDQAPWTSTMNRFRSLAGALNSGSSAIRPQRRPHVPLVVLQKRCLQLPFGPQTPGPPDAGPADPNDDEPEKSGAKQDAGAKFDWKGTMFKMTEAALTTFASVAILGAFGYGYTIYYKYMVLQKIDNAFKPGDPILDLAATGKQGTATGGHILVDEEKNREHWVLREEQDLIDKIVAGEVRGQYHLLVGEKGTGKSSMLIDAMAKNNGEGCAMFDAHASAEIFRIRLGKALDFEYHEDNIGSLFSIRGPRDAGAILDIERAFNKLEKIAMKRRAEKGRPLILIFNSMHLLRDDQDGKDLLELIQQRAEQWSASNLATVIFNSDDYWIYERLKQYATRMNVIRILDLSKDKAMAALRNYRTKYRFENPADSMLEQVYDKVGGRMSYLSRVAKSDDMLKKADDICRMEKTWFLNQCWILGKEMDDDVMDQQKYASAAMVLAKALVDKEKDMERTYDPEQGHILPELPLHEARQIMTRADFIQSYDAINIFAIDSNAQVRADSVPMMNAFREICAQKGFDEFLEATLDRIADIESLGRTRELTIKDLWERGQYQIKMVDPRGRPAGGIIMEAEPKHHSLVDDDDDENDDEKEDGEDKGDAESSSNAAQFMTATLRRCLEGDNEDKN</sequence>
<dbReference type="Pfam" id="PF24913">
    <property type="entry name" value="WHD_AAA_fung"/>
    <property type="match status" value="1"/>
</dbReference>
<keyword evidence="2" id="KW-0472">Membrane</keyword>
<dbReference type="AlphaFoldDB" id="A0A139IA45"/>
<comment type="caution">
    <text evidence="5">The sequence shown here is derived from an EMBL/GenBank/DDBJ whole genome shotgun (WGS) entry which is preliminary data.</text>
</comment>
<feature type="compositionally biased region" description="Acidic residues" evidence="1">
    <location>
        <begin position="634"/>
        <end position="651"/>
    </location>
</feature>
<evidence type="ECO:0000256" key="1">
    <source>
        <dbReference type="SAM" id="MobiDB-lite"/>
    </source>
</evidence>
<feature type="region of interest" description="Disordered" evidence="1">
    <location>
        <begin position="107"/>
        <end position="135"/>
    </location>
</feature>
<dbReference type="PANTHER" id="PTHR36168:SF1">
    <property type="entry name" value="ORC1-LIKE AAA ATPASE DOMAIN-CONTAINING PROTEIN"/>
    <property type="match status" value="1"/>
</dbReference>
<protein>
    <recommendedName>
        <fullName evidence="7">Orc1-like AAA ATPase domain-containing protein</fullName>
    </recommendedName>
</protein>
<reference evidence="5 6" key="1">
    <citation type="submission" date="2015-07" db="EMBL/GenBank/DDBJ databases">
        <title>Comparative genomics of the Sigatoka disease complex on banana suggests a link between parallel evolutionary changes in Pseudocercospora fijiensis and Pseudocercospora eumusae and increased virulence on the banana host.</title>
        <authorList>
            <person name="Chang T.-C."/>
            <person name="Salvucci A."/>
            <person name="Crous P.W."/>
            <person name="Stergiopoulos I."/>
        </authorList>
    </citation>
    <scope>NUCLEOTIDE SEQUENCE [LARGE SCALE GENOMIC DNA]</scope>
    <source>
        <strain evidence="5 6">CBS 116634</strain>
    </source>
</reference>
<proteinExistence type="predicted"/>
<dbReference type="InterPro" id="IPR056808">
    <property type="entry name" value="HTH_AAA"/>
</dbReference>
<evidence type="ECO:0000256" key="2">
    <source>
        <dbReference type="SAM" id="Phobius"/>
    </source>
</evidence>
<feature type="domain" description="Orc1-like AAA ATPase" evidence="3">
    <location>
        <begin position="221"/>
        <end position="372"/>
    </location>
</feature>
<dbReference type="STRING" id="113226.A0A139IA45"/>
<dbReference type="OrthoDB" id="511599at2759"/>